<dbReference type="InterPro" id="IPR012291">
    <property type="entry name" value="CBM2_carb-bd_dom_sf"/>
</dbReference>
<dbReference type="Pfam" id="PF00553">
    <property type="entry name" value="CBM_2"/>
    <property type="match status" value="2"/>
</dbReference>
<sequence>MELLPSNNRKTAYITLVSVIILGLVSITIISAALTIGVDSLKNNDVILQSKESSSVSNACAEAALSVIREDVDYVGTQNLTLVDEDCTFTIIDNGGDGGSTSGGGGGGSTPMGNCNITYNVTSQWSTGFNSIVTIQNLETTDINGWNVGWSFTGNQSITLSWDSSYSQSGTAVSVSNAAYNSVINASGGTVSFGFQASYSTANYGPEDTEITLNGLNCNVTLQNVIAPPPAPVAGNYCQVMYNVSSQWSTGFNVDVVITNISNYPINSWVLSWSFPGNQSIVSSWNAQYIQVGQSVTAANYPYNQTINANNGTVSIGFQAAYTGTNSPLTTGDFYLNGISCGMDGENGGSGGGESVSNKLINITSVVDSVTNKIQIQTSQINPTIEILYWKQNADF</sequence>
<proteinExistence type="predicted"/>
<gene>
    <name evidence="3" type="ORF">KC669_04395</name>
</gene>
<feature type="domain" description="CBM2" evidence="2">
    <location>
        <begin position="108"/>
        <end position="221"/>
    </location>
</feature>
<dbReference type="InterPro" id="IPR008965">
    <property type="entry name" value="CBM2/CBM3_carb-bd_dom_sf"/>
</dbReference>
<feature type="transmembrane region" description="Helical" evidence="1">
    <location>
        <begin position="12"/>
        <end position="34"/>
    </location>
</feature>
<evidence type="ECO:0000313" key="3">
    <source>
        <dbReference type="EMBL" id="MCA9387245.1"/>
    </source>
</evidence>
<feature type="domain" description="CBM2" evidence="2">
    <location>
        <begin position="231"/>
        <end position="344"/>
    </location>
</feature>
<dbReference type="Proteomes" id="UP000714915">
    <property type="component" value="Unassembled WGS sequence"/>
</dbReference>
<dbReference type="SMART" id="SM00637">
    <property type="entry name" value="CBD_II"/>
    <property type="match status" value="2"/>
</dbReference>
<dbReference type="SUPFAM" id="SSF49384">
    <property type="entry name" value="Carbohydrate-binding domain"/>
    <property type="match status" value="2"/>
</dbReference>
<reference evidence="3" key="2">
    <citation type="journal article" date="2021" name="Microbiome">
        <title>Successional dynamics and alternative stable states in a saline activated sludge microbial community over 9 years.</title>
        <authorList>
            <person name="Wang Y."/>
            <person name="Ye J."/>
            <person name="Ju F."/>
            <person name="Liu L."/>
            <person name="Boyd J.A."/>
            <person name="Deng Y."/>
            <person name="Parks D.H."/>
            <person name="Jiang X."/>
            <person name="Yin X."/>
            <person name="Woodcroft B.J."/>
            <person name="Tyson G.W."/>
            <person name="Hugenholtz P."/>
            <person name="Polz M.F."/>
            <person name="Zhang T."/>
        </authorList>
    </citation>
    <scope>NUCLEOTIDE SEQUENCE</scope>
    <source>
        <strain evidence="3">HKST-UBA09</strain>
    </source>
</reference>
<dbReference type="EMBL" id="JAGQLF010000072">
    <property type="protein sequence ID" value="MCA9387245.1"/>
    <property type="molecule type" value="Genomic_DNA"/>
</dbReference>
<comment type="caution">
    <text evidence="3">The sequence shown here is derived from an EMBL/GenBank/DDBJ whole genome shotgun (WGS) entry which is preliminary data.</text>
</comment>
<dbReference type="PROSITE" id="PS51173">
    <property type="entry name" value="CBM2"/>
    <property type="match status" value="2"/>
</dbReference>
<accession>A0A955LAL0</accession>
<name>A0A955LAL0_9BACT</name>
<dbReference type="Gene3D" id="2.60.40.290">
    <property type="match status" value="2"/>
</dbReference>
<dbReference type="GO" id="GO:0004553">
    <property type="term" value="F:hydrolase activity, hydrolyzing O-glycosyl compounds"/>
    <property type="evidence" value="ECO:0007669"/>
    <property type="project" value="InterPro"/>
</dbReference>
<keyword evidence="1" id="KW-0812">Transmembrane</keyword>
<evidence type="ECO:0000259" key="2">
    <source>
        <dbReference type="PROSITE" id="PS51173"/>
    </source>
</evidence>
<dbReference type="AlphaFoldDB" id="A0A955LAL0"/>
<dbReference type="GO" id="GO:0005975">
    <property type="term" value="P:carbohydrate metabolic process"/>
    <property type="evidence" value="ECO:0007669"/>
    <property type="project" value="InterPro"/>
</dbReference>
<reference evidence="3" key="1">
    <citation type="submission" date="2020-04" db="EMBL/GenBank/DDBJ databases">
        <authorList>
            <person name="Zhang T."/>
        </authorList>
    </citation>
    <scope>NUCLEOTIDE SEQUENCE</scope>
    <source>
        <strain evidence="3">HKST-UBA09</strain>
    </source>
</reference>
<organism evidence="3 4">
    <name type="scientific">Candidatus Dojkabacteria bacterium</name>
    <dbReference type="NCBI Taxonomy" id="2099670"/>
    <lineage>
        <taxon>Bacteria</taxon>
        <taxon>Candidatus Dojkabacteria</taxon>
    </lineage>
</organism>
<evidence type="ECO:0000256" key="1">
    <source>
        <dbReference type="SAM" id="Phobius"/>
    </source>
</evidence>
<keyword evidence="1" id="KW-1133">Transmembrane helix</keyword>
<protein>
    <submittedName>
        <fullName evidence="3">Cellulose binding domain-containing protein</fullName>
    </submittedName>
</protein>
<dbReference type="GO" id="GO:0030247">
    <property type="term" value="F:polysaccharide binding"/>
    <property type="evidence" value="ECO:0007669"/>
    <property type="project" value="UniProtKB-UniRule"/>
</dbReference>
<dbReference type="InterPro" id="IPR001919">
    <property type="entry name" value="CBD2"/>
</dbReference>
<evidence type="ECO:0000313" key="4">
    <source>
        <dbReference type="Proteomes" id="UP000714915"/>
    </source>
</evidence>
<keyword evidence="1" id="KW-0472">Membrane</keyword>